<evidence type="ECO:0008006" key="4">
    <source>
        <dbReference type="Google" id="ProtNLM"/>
    </source>
</evidence>
<name>A0ABD1XZL1_9MARC</name>
<dbReference type="AlphaFoldDB" id="A0ABD1XZL1"/>
<accession>A0ABD1XZL1</accession>
<evidence type="ECO:0000313" key="3">
    <source>
        <dbReference type="Proteomes" id="UP001605036"/>
    </source>
</evidence>
<feature type="region of interest" description="Disordered" evidence="1">
    <location>
        <begin position="131"/>
        <end position="159"/>
    </location>
</feature>
<dbReference type="Proteomes" id="UP001605036">
    <property type="component" value="Unassembled WGS sequence"/>
</dbReference>
<gene>
    <name evidence="2" type="ORF">R1flu_025028</name>
</gene>
<comment type="caution">
    <text evidence="2">The sequence shown here is derived from an EMBL/GenBank/DDBJ whole genome shotgun (WGS) entry which is preliminary data.</text>
</comment>
<evidence type="ECO:0000256" key="1">
    <source>
        <dbReference type="SAM" id="MobiDB-lite"/>
    </source>
</evidence>
<organism evidence="2 3">
    <name type="scientific">Riccia fluitans</name>
    <dbReference type="NCBI Taxonomy" id="41844"/>
    <lineage>
        <taxon>Eukaryota</taxon>
        <taxon>Viridiplantae</taxon>
        <taxon>Streptophyta</taxon>
        <taxon>Embryophyta</taxon>
        <taxon>Marchantiophyta</taxon>
        <taxon>Marchantiopsida</taxon>
        <taxon>Marchantiidae</taxon>
        <taxon>Marchantiales</taxon>
        <taxon>Ricciaceae</taxon>
        <taxon>Riccia</taxon>
    </lineage>
</organism>
<evidence type="ECO:0000313" key="2">
    <source>
        <dbReference type="EMBL" id="KAL2613336.1"/>
    </source>
</evidence>
<proteinExistence type="predicted"/>
<dbReference type="EMBL" id="JBHFFA010000007">
    <property type="protein sequence ID" value="KAL2613336.1"/>
    <property type="molecule type" value="Genomic_DNA"/>
</dbReference>
<sequence length="229" mass="25124">MEDGQFTKLVVMDEECDMELGFIISNPNCVYDSQLSEARVNLGRAMESEAEKFSPGRALESEVEEFSPLPEMLEVPMLSSGTSNEKNGPVILQSDDFLQQIKETNGHASRNILQKQKSILGEGTEPVVKKSSTVTSFASQDSTRTTPTSAQESSGTTVTSKGKVVPKLVTKVALMRKQVSTLEKLALEFQPSTADQENYLKLKNLKLLLEIGVISQEEFSAQAKELMGL</sequence>
<reference evidence="2 3" key="1">
    <citation type="submission" date="2024-09" db="EMBL/GenBank/DDBJ databases">
        <title>Chromosome-scale assembly of Riccia fluitans.</title>
        <authorList>
            <person name="Paukszto L."/>
            <person name="Sawicki J."/>
            <person name="Karawczyk K."/>
            <person name="Piernik-Szablinska J."/>
            <person name="Szczecinska M."/>
            <person name="Mazdziarz M."/>
        </authorList>
    </citation>
    <scope>NUCLEOTIDE SEQUENCE [LARGE SCALE GENOMIC DNA]</scope>
    <source>
        <strain evidence="2">Rf_01</strain>
        <tissue evidence="2">Aerial parts of the thallus</tissue>
    </source>
</reference>
<keyword evidence="3" id="KW-1185">Reference proteome</keyword>
<protein>
    <recommendedName>
        <fullName evidence="4">SHOCT domain-containing protein</fullName>
    </recommendedName>
</protein>